<feature type="region of interest" description="Disordered" evidence="12">
    <location>
        <begin position="375"/>
        <end position="416"/>
    </location>
</feature>
<keyword evidence="11" id="KW-0175">Coiled coil</keyword>
<evidence type="ECO:0000256" key="10">
    <source>
        <dbReference type="PIRNR" id="PIRNR005290"/>
    </source>
</evidence>
<evidence type="ECO:0000256" key="2">
    <source>
        <dbReference type="ARBA" id="ARBA00004496"/>
    </source>
</evidence>
<evidence type="ECO:0000256" key="7">
    <source>
        <dbReference type="ARBA" id="ARBA00023015"/>
    </source>
</evidence>
<feature type="coiled-coil region" evidence="11">
    <location>
        <begin position="40"/>
        <end position="186"/>
    </location>
</feature>
<feature type="region of interest" description="Disordered" evidence="12">
    <location>
        <begin position="242"/>
        <end position="290"/>
    </location>
</feature>
<keyword evidence="4 10" id="KW-0963">Cytoplasm</keyword>
<comment type="subcellular location">
    <subcellularLocation>
        <location evidence="2 10">Cytoplasm</location>
    </subcellularLocation>
    <subcellularLocation>
        <location evidence="1 10">Nucleus</location>
    </subcellularLocation>
</comment>
<dbReference type="GO" id="GO:0006355">
    <property type="term" value="P:regulation of DNA-templated transcription"/>
    <property type="evidence" value="ECO:0007669"/>
    <property type="project" value="InterPro"/>
</dbReference>
<dbReference type="GO" id="GO:0000289">
    <property type="term" value="P:nuclear-transcribed mRNA poly(A) tail shortening"/>
    <property type="evidence" value="ECO:0007669"/>
    <property type="project" value="UniProtKB-ARBA"/>
</dbReference>
<dbReference type="GO" id="GO:0005634">
    <property type="term" value="C:nucleus"/>
    <property type="evidence" value="ECO:0007669"/>
    <property type="project" value="UniProtKB-SubCell"/>
</dbReference>
<dbReference type="Proteomes" id="UP000307173">
    <property type="component" value="Unassembled WGS sequence"/>
</dbReference>
<keyword evidence="6" id="KW-0597">Phosphoprotein</keyword>
<feature type="compositionally biased region" description="Basic and acidic residues" evidence="12">
    <location>
        <begin position="259"/>
        <end position="290"/>
    </location>
</feature>
<dbReference type="PIRSF" id="PIRSF005290">
    <property type="entry name" value="NOT_su_3_5"/>
    <property type="match status" value="1"/>
</dbReference>
<dbReference type="Gene3D" id="2.30.30.1020">
    <property type="entry name" value="CCR4-NOT complex subunit 2/3/5, C-terminal domain"/>
    <property type="match status" value="1"/>
</dbReference>
<name>A0A4T0X3H9_9ASCO</name>
<feature type="compositionally biased region" description="Low complexity" evidence="12">
    <location>
        <begin position="397"/>
        <end position="416"/>
    </location>
</feature>
<comment type="function">
    <text evidence="10">Acts as component of the CCR4-NOT core complex, which in the nucleus seems to be a general transcription factor, and in the cytoplasm the major mRNA deadenylase involved in mRNA turnover. The NOT protein subcomplex negatively regulates the basal and activated transcription of many genes. Preferentially affects TC-type TATA element-dependent transcription. Could directly or indirectly inhibit component(s) of the general transcription machinery.</text>
</comment>
<keyword evidence="8 10" id="KW-0804">Transcription</keyword>
<dbReference type="InterPro" id="IPR007207">
    <property type="entry name" value="Not_N"/>
</dbReference>
<feature type="domain" description="NOT2/NOT3/NOT5 C-terminal" evidence="14">
    <location>
        <begin position="535"/>
        <end position="671"/>
    </location>
</feature>
<keyword evidence="9 10" id="KW-0539">Nucleus</keyword>
<keyword evidence="10" id="KW-0010">Activator</keyword>
<dbReference type="Pfam" id="PF04153">
    <property type="entry name" value="NOT2_3_5_C"/>
    <property type="match status" value="1"/>
</dbReference>
<feature type="domain" description="CCR4-Not complex component Not N-terminal" evidence="13">
    <location>
        <begin position="2"/>
        <end position="231"/>
    </location>
</feature>
<protein>
    <recommendedName>
        <fullName evidence="10">General negative regulator of transcription subunit</fullName>
    </recommendedName>
</protein>
<keyword evidence="5 10" id="KW-0678">Repressor</keyword>
<evidence type="ECO:0000259" key="13">
    <source>
        <dbReference type="Pfam" id="PF04065"/>
    </source>
</evidence>
<dbReference type="InterPro" id="IPR007282">
    <property type="entry name" value="NOT2/3/5_C"/>
</dbReference>
<dbReference type="STRING" id="52247.A0A4T0X3H9"/>
<dbReference type="Pfam" id="PF04065">
    <property type="entry name" value="Not3"/>
    <property type="match status" value="1"/>
</dbReference>
<comment type="similarity">
    <text evidence="3 10">Belongs to the CNOT2/3/5 family.</text>
</comment>
<evidence type="ECO:0000256" key="4">
    <source>
        <dbReference type="ARBA" id="ARBA00022490"/>
    </source>
</evidence>
<comment type="caution">
    <text evidence="15">The sequence shown here is derived from an EMBL/GenBank/DDBJ whole genome shotgun (WGS) entry which is preliminary data.</text>
</comment>
<evidence type="ECO:0000256" key="12">
    <source>
        <dbReference type="SAM" id="MobiDB-lite"/>
    </source>
</evidence>
<keyword evidence="7 10" id="KW-0805">Transcription regulation</keyword>
<dbReference type="OrthoDB" id="293823at2759"/>
<organism evidence="15 16">
    <name type="scientific">Pichia inconspicua</name>
    <dbReference type="NCBI Taxonomy" id="52247"/>
    <lineage>
        <taxon>Eukaryota</taxon>
        <taxon>Fungi</taxon>
        <taxon>Dikarya</taxon>
        <taxon>Ascomycota</taxon>
        <taxon>Saccharomycotina</taxon>
        <taxon>Pichiomycetes</taxon>
        <taxon>Pichiales</taxon>
        <taxon>Pichiaceae</taxon>
        <taxon>Pichia</taxon>
    </lineage>
</organism>
<dbReference type="EMBL" id="SELW01000222">
    <property type="protein sequence ID" value="TID29889.1"/>
    <property type="molecule type" value="Genomic_DNA"/>
</dbReference>
<evidence type="ECO:0000256" key="1">
    <source>
        <dbReference type="ARBA" id="ARBA00004123"/>
    </source>
</evidence>
<evidence type="ECO:0000256" key="8">
    <source>
        <dbReference type="ARBA" id="ARBA00023163"/>
    </source>
</evidence>
<reference evidence="15 16" key="1">
    <citation type="journal article" date="2019" name="Front. Genet.">
        <title>Whole-Genome Sequencing of the Opportunistic Yeast Pathogen Candida inconspicua Uncovers Its Hybrid Origin.</title>
        <authorList>
            <person name="Mixao V."/>
            <person name="Hansen A.P."/>
            <person name="Saus E."/>
            <person name="Boekhout T."/>
            <person name="Lass-Florl C."/>
            <person name="Gabaldon T."/>
        </authorList>
    </citation>
    <scope>NUCLEOTIDE SEQUENCE [LARGE SCALE GENOMIC DNA]</scope>
    <source>
        <strain evidence="15 16">CBS 180</strain>
    </source>
</reference>
<sequence length="678" mass="78031">MSQRKLLQEIDRVLKKVREGLVEFDEVYEKLQDCDNQSQKEKLETDLKKEIKKLQRSREQIKAWISGTEVKDKKALKEHRKLIEREMERFKEVEKMMKTKAFSNEALASVNEVVDPRKKEKLEAAEFIEGNIDELQRQTEAMEAEIDQISSTLKKKKSDASKQAEIEELEEKLKRHKWHISMLESILRHLENDNIEVEQINEIREDIEYYVESNQDDHFVEDDTFYDPLGLDEMENSFAVIHDDDIPITSRSQSMSEDTDPKEKDQRKDKEKVKEKEKEKVKDVEKEKDSEIVKDDKEKVKLNEVEKDKNSITNPVLNNNLKPATPIGTPKIKYATAASVGLKKAVALNSTVSTSATSTPPPSLVSYASLASSINNSNPDKSNIPLNSTPITEKSNARSPSPSSSTQPSVSSSNSAAVTAIQIPTLTADEEKLYQDIENLASANAERILTNTEAKNPQVLNIKKELDFTDTENYENFPPNAIKYFENLNKAKDRMFDFKKQEELHVPSKKSQPAPIICDIKLPKLQDISAYLESSLLNCPDSFDADKPHRYIPTNPYITQPSFPVQPLPEILGSKKLLERANLDTLFYVFYYNNLRLPSRFTPFHTLEPNNDDDYLQYIVAQELHRRGWNYQSSTHTWFENDNTVNGGWRSFDFRDSWTVQRIPEFSYSAENVEVGYI</sequence>
<feature type="compositionally biased region" description="Polar residues" evidence="12">
    <location>
        <begin position="375"/>
        <end position="394"/>
    </location>
</feature>
<evidence type="ECO:0000256" key="3">
    <source>
        <dbReference type="ARBA" id="ARBA00007682"/>
    </source>
</evidence>
<dbReference type="InterPro" id="IPR040168">
    <property type="entry name" value="Not2/3/5"/>
</dbReference>
<evidence type="ECO:0000256" key="6">
    <source>
        <dbReference type="ARBA" id="ARBA00022553"/>
    </source>
</evidence>
<evidence type="ECO:0000256" key="11">
    <source>
        <dbReference type="SAM" id="Coils"/>
    </source>
</evidence>
<dbReference type="InterPro" id="IPR038635">
    <property type="entry name" value="CCR4-NOT_su2/3/5_C_sf"/>
</dbReference>
<dbReference type="GO" id="GO:0030015">
    <property type="term" value="C:CCR4-NOT core complex"/>
    <property type="evidence" value="ECO:0007669"/>
    <property type="project" value="UniProtKB-UniRule"/>
</dbReference>
<dbReference type="PANTHER" id="PTHR23326">
    <property type="entry name" value="CCR4 NOT-RELATED"/>
    <property type="match status" value="1"/>
</dbReference>
<dbReference type="GO" id="GO:0000932">
    <property type="term" value="C:P-body"/>
    <property type="evidence" value="ECO:0007669"/>
    <property type="project" value="UniProtKB-UniRule"/>
</dbReference>
<proteinExistence type="inferred from homology"/>
<dbReference type="AlphaFoldDB" id="A0A4T0X3H9"/>
<evidence type="ECO:0000259" key="14">
    <source>
        <dbReference type="Pfam" id="PF04153"/>
    </source>
</evidence>
<dbReference type="InterPro" id="IPR012270">
    <property type="entry name" value="CCR4-NOT_su3/5"/>
</dbReference>
<evidence type="ECO:0000256" key="5">
    <source>
        <dbReference type="ARBA" id="ARBA00022491"/>
    </source>
</evidence>
<evidence type="ECO:0000313" key="16">
    <source>
        <dbReference type="Proteomes" id="UP000307173"/>
    </source>
</evidence>
<accession>A0A4T0X3H9</accession>
<evidence type="ECO:0000256" key="9">
    <source>
        <dbReference type="ARBA" id="ARBA00023242"/>
    </source>
</evidence>
<gene>
    <name evidence="15" type="ORF">CANINC_001528</name>
</gene>
<keyword evidence="16" id="KW-1185">Reference proteome</keyword>
<evidence type="ECO:0000313" key="15">
    <source>
        <dbReference type="EMBL" id="TID29889.1"/>
    </source>
</evidence>